<evidence type="ECO:0000259" key="3">
    <source>
        <dbReference type="PROSITE" id="PS50105"/>
    </source>
</evidence>
<feature type="domain" description="SAM" evidence="3">
    <location>
        <begin position="179"/>
        <end position="244"/>
    </location>
</feature>
<dbReference type="InterPro" id="IPR001660">
    <property type="entry name" value="SAM"/>
</dbReference>
<dbReference type="InterPro" id="IPR001849">
    <property type="entry name" value="PH_domain"/>
</dbReference>
<dbReference type="Proteomes" id="UP000799767">
    <property type="component" value="Unassembled WGS sequence"/>
</dbReference>
<dbReference type="SUPFAM" id="SSF50729">
    <property type="entry name" value="PH domain-like"/>
    <property type="match status" value="1"/>
</dbReference>
<feature type="compositionally biased region" description="Acidic residues" evidence="1">
    <location>
        <begin position="44"/>
        <end position="56"/>
    </location>
</feature>
<evidence type="ECO:0000256" key="1">
    <source>
        <dbReference type="SAM" id="MobiDB-lite"/>
    </source>
</evidence>
<feature type="region of interest" description="Disordered" evidence="1">
    <location>
        <begin position="127"/>
        <end position="154"/>
    </location>
</feature>
<feature type="region of interest" description="Disordered" evidence="1">
    <location>
        <begin position="249"/>
        <end position="283"/>
    </location>
</feature>
<dbReference type="InterPro" id="IPR011993">
    <property type="entry name" value="PH-like_dom_sf"/>
</dbReference>
<gene>
    <name evidence="4" type="ORF">BDY17DRAFT_195065</name>
</gene>
<feature type="compositionally biased region" description="Polar residues" evidence="1">
    <location>
        <begin position="253"/>
        <end position="262"/>
    </location>
</feature>
<dbReference type="Pfam" id="PF00169">
    <property type="entry name" value="PH"/>
    <property type="match status" value="1"/>
</dbReference>
<reference evidence="4" key="1">
    <citation type="journal article" date="2020" name="Stud. Mycol.">
        <title>101 Dothideomycetes genomes: a test case for predicting lifestyles and emergence of pathogens.</title>
        <authorList>
            <person name="Haridas S."/>
            <person name="Albert R."/>
            <person name="Binder M."/>
            <person name="Bloem J."/>
            <person name="Labutti K."/>
            <person name="Salamov A."/>
            <person name="Andreopoulos B."/>
            <person name="Baker S."/>
            <person name="Barry K."/>
            <person name="Bills G."/>
            <person name="Bluhm B."/>
            <person name="Cannon C."/>
            <person name="Castanera R."/>
            <person name="Culley D."/>
            <person name="Daum C."/>
            <person name="Ezra D."/>
            <person name="Gonzalez J."/>
            <person name="Henrissat B."/>
            <person name="Kuo A."/>
            <person name="Liang C."/>
            <person name="Lipzen A."/>
            <person name="Lutzoni F."/>
            <person name="Magnuson J."/>
            <person name="Mondo S."/>
            <person name="Nolan M."/>
            <person name="Ohm R."/>
            <person name="Pangilinan J."/>
            <person name="Park H.-J."/>
            <person name="Ramirez L."/>
            <person name="Alfaro M."/>
            <person name="Sun H."/>
            <person name="Tritt A."/>
            <person name="Yoshinaga Y."/>
            <person name="Zwiers L.-H."/>
            <person name="Turgeon B."/>
            <person name="Goodwin S."/>
            <person name="Spatafora J."/>
            <person name="Crous P."/>
            <person name="Grigoriev I."/>
        </authorList>
    </citation>
    <scope>NUCLEOTIDE SEQUENCE</scope>
    <source>
        <strain evidence="4">CBS 113389</strain>
    </source>
</reference>
<dbReference type="GeneID" id="54471045"/>
<evidence type="ECO:0008006" key="6">
    <source>
        <dbReference type="Google" id="ProtNLM"/>
    </source>
</evidence>
<dbReference type="PROSITE" id="PS50003">
    <property type="entry name" value="PH_DOMAIN"/>
    <property type="match status" value="1"/>
</dbReference>
<dbReference type="OrthoDB" id="422827at2759"/>
<dbReference type="SMART" id="SM00454">
    <property type="entry name" value="SAM"/>
    <property type="match status" value="1"/>
</dbReference>
<name>A0A6A6PM79_9PEZI</name>
<keyword evidence="5" id="KW-1185">Reference proteome</keyword>
<dbReference type="SMART" id="SM00233">
    <property type="entry name" value="PH"/>
    <property type="match status" value="1"/>
</dbReference>
<feature type="domain" description="PH" evidence="2">
    <location>
        <begin position="673"/>
        <end position="809"/>
    </location>
</feature>
<dbReference type="PROSITE" id="PS50105">
    <property type="entry name" value="SAM_DOMAIN"/>
    <property type="match status" value="1"/>
</dbReference>
<dbReference type="RefSeq" id="XP_033587143.1">
    <property type="nucleotide sequence ID" value="XM_033730043.1"/>
</dbReference>
<accession>A0A6A6PM79</accession>
<feature type="compositionally biased region" description="Basic and acidic residues" evidence="1">
    <location>
        <begin position="654"/>
        <end position="665"/>
    </location>
</feature>
<dbReference type="Gene3D" id="2.30.29.30">
    <property type="entry name" value="Pleckstrin-homology domain (PH domain)/Phosphotyrosine-binding domain (PTB)"/>
    <property type="match status" value="1"/>
</dbReference>
<dbReference type="InterPro" id="IPR013761">
    <property type="entry name" value="SAM/pointed_sf"/>
</dbReference>
<feature type="compositionally biased region" description="Polar residues" evidence="1">
    <location>
        <begin position="507"/>
        <end position="523"/>
    </location>
</feature>
<dbReference type="SUPFAM" id="SSF47769">
    <property type="entry name" value="SAM/Pointed domain"/>
    <property type="match status" value="1"/>
</dbReference>
<dbReference type="Gene3D" id="1.10.150.50">
    <property type="entry name" value="Transcription Factor, Ets-1"/>
    <property type="match status" value="1"/>
</dbReference>
<dbReference type="AlphaFoldDB" id="A0A6A6PM79"/>
<feature type="region of interest" description="Disordered" evidence="1">
    <location>
        <begin position="507"/>
        <end position="526"/>
    </location>
</feature>
<evidence type="ECO:0000259" key="2">
    <source>
        <dbReference type="PROSITE" id="PS50003"/>
    </source>
</evidence>
<feature type="compositionally biased region" description="Low complexity" evidence="1">
    <location>
        <begin position="601"/>
        <end position="645"/>
    </location>
</feature>
<dbReference type="Pfam" id="PF07647">
    <property type="entry name" value="SAM_2"/>
    <property type="match status" value="1"/>
</dbReference>
<feature type="region of interest" description="Disordered" evidence="1">
    <location>
        <begin position="566"/>
        <end position="667"/>
    </location>
</feature>
<feature type="region of interest" description="Disordered" evidence="1">
    <location>
        <begin position="1"/>
        <end position="104"/>
    </location>
</feature>
<dbReference type="EMBL" id="MU001639">
    <property type="protein sequence ID" value="KAF2480573.1"/>
    <property type="molecule type" value="Genomic_DNA"/>
</dbReference>
<organism evidence="4 5">
    <name type="scientific">Neohortaea acidophila</name>
    <dbReference type="NCBI Taxonomy" id="245834"/>
    <lineage>
        <taxon>Eukaryota</taxon>
        <taxon>Fungi</taxon>
        <taxon>Dikarya</taxon>
        <taxon>Ascomycota</taxon>
        <taxon>Pezizomycotina</taxon>
        <taxon>Dothideomycetes</taxon>
        <taxon>Dothideomycetidae</taxon>
        <taxon>Mycosphaerellales</taxon>
        <taxon>Teratosphaeriaceae</taxon>
        <taxon>Neohortaea</taxon>
    </lineage>
</organism>
<feature type="compositionally biased region" description="Polar residues" evidence="1">
    <location>
        <begin position="566"/>
        <end position="579"/>
    </location>
</feature>
<evidence type="ECO:0000313" key="4">
    <source>
        <dbReference type="EMBL" id="KAF2480573.1"/>
    </source>
</evidence>
<sequence>MATRLQPVMAHGTAFDMMPRRTTGSFEPPRLSTIRPVSASSDYLETEFEDESDTGDDISGKSSMDLERRQSATTVSSYDEVPTPDSTRRHFDVQPKSIQGPRGPHLFRASQVSMHLDVDYALQMSPLFPKEAPRRPERTRGDEPVTPTSRQRQQDFSIAAAIATPQLQTYDPEAQIRQWTSYQVIDWMVECDMDASTIDCFEANDINGDVLLDLQFEHLRDQLGIQSFGKRHQLWSAICSLRGAEPDFGTHGTPFQDTSRPSTRNETRSPKSACHTPIDGDMTPIETAHLKKRRGRKHHRLNEDVAPAESVSIVAIEQLIPKPHKCHKGERCAKWRKQQRELKQLQDEGVLHLPVSPTKGGRIYIATDSSRSPTVVSLASSARKQSDNAARLTTDTMPSLIASSDLLGPGQLPDFALHANVLDRLGNRDPQEHVRQYLSLQHVGPATRSPAELAQPGSIPRSTSAPFAHPRNKHQGYATSIPPRNFKTPGPRESLRSLPKLEIPRSQTATPAFNTSFSATTPCRSAGVSPTLPYRLGTPQSEMDVPVTAIPTGPVSRDMTQSVPANMQFRQSNRSSPVRSATADPRRPSMPLPALKENEVLLSTSTLSGSSSASSVKSLASNSSSTGGGSAASSNTSIGSTSGASQPSLRRTKSTHDPFRSEPAVKHFGYGGECTHAGFMKKRKTKLLRHEWQEGHFRLVGSNLSMHENARLQSAALEKINVENYGIACSSAAASSKLSAAMKAFHIKSSNSADAAKADQTAFNFQLVPNKEGIDGERRLDAKGKTHHFAVKTKDERIDWMRELMLAKALQQKGKGFEVQVNGKKF</sequence>
<dbReference type="CDD" id="cd09535">
    <property type="entry name" value="SAM_BOI-like_fungal"/>
    <property type="match status" value="1"/>
</dbReference>
<proteinExistence type="predicted"/>
<evidence type="ECO:0000313" key="5">
    <source>
        <dbReference type="Proteomes" id="UP000799767"/>
    </source>
</evidence>
<feature type="region of interest" description="Disordered" evidence="1">
    <location>
        <begin position="442"/>
        <end position="497"/>
    </location>
</feature>
<protein>
    <recommendedName>
        <fullName evidence="6">SAM and PH domain-containing protein</fullName>
    </recommendedName>
</protein>
<feature type="compositionally biased region" description="Basic and acidic residues" evidence="1">
    <location>
        <begin position="131"/>
        <end position="143"/>
    </location>
</feature>